<name>A0A0B1P1X5_UNCNE</name>
<feature type="compositionally biased region" description="Acidic residues" evidence="1">
    <location>
        <begin position="157"/>
        <end position="167"/>
    </location>
</feature>
<gene>
    <name evidence="3" type="ORF">EV44_g1415</name>
</gene>
<accession>A0A0B1P1X5</accession>
<comment type="caution">
    <text evidence="3">The sequence shown here is derived from an EMBL/GenBank/DDBJ whole genome shotgun (WGS) entry which is preliminary data.</text>
</comment>
<sequence>MSFIGPKLCPQSLSRDDSAKSASPDGSPRANRTIGPCLPKDGYSTSVSHDKSKDLDSEISTDMILQPTPLLNSNTDEVQDSLQLKSQHGCQTGNKHHSSANHPEKSIVLNGDNLSNSVKPTTSSPMRRIFGAALPPAIRSEFVSNPIDSSLNSIDGDPSDSDSDDDYGPSLPPAQTPMENCSITTEETTKEKPYNSRTNAKSNSTSKLERAEWMLKPPDSLDLTSRIDPTKLKNRKFTSGRGIKRPADGSGVSAIWTETPEEKRKRLADEVLGREDATSASSLSRLAKSNPSQVSCNARISKEIMATKEKINEFNKLNRNKSLLEERKAAQDRGELELLEDDDPSHRAFDREKDMSLGGRHVNTANRKQFLMHAKNFGNRFQEGKYL</sequence>
<evidence type="ECO:0000259" key="2">
    <source>
        <dbReference type="Pfam" id="PF12572"/>
    </source>
</evidence>
<proteinExistence type="predicted"/>
<reference evidence="3 4" key="1">
    <citation type="journal article" date="2014" name="BMC Genomics">
        <title>Adaptive genomic structural variation in the grape powdery mildew pathogen, Erysiphe necator.</title>
        <authorList>
            <person name="Jones L."/>
            <person name="Riaz S."/>
            <person name="Morales-Cruz A."/>
            <person name="Amrine K.C."/>
            <person name="McGuire B."/>
            <person name="Gubler W.D."/>
            <person name="Walker M.A."/>
            <person name="Cantu D."/>
        </authorList>
    </citation>
    <scope>NUCLEOTIDE SEQUENCE [LARGE SCALE GENOMIC DNA]</scope>
    <source>
        <strain evidence="4">c</strain>
    </source>
</reference>
<dbReference type="Proteomes" id="UP000030854">
    <property type="component" value="Unassembled WGS sequence"/>
</dbReference>
<feature type="region of interest" description="Disordered" evidence="1">
    <location>
        <begin position="1"/>
        <end position="113"/>
    </location>
</feature>
<evidence type="ECO:0000313" key="4">
    <source>
        <dbReference type="Proteomes" id="UP000030854"/>
    </source>
</evidence>
<feature type="region of interest" description="Disordered" evidence="1">
    <location>
        <begin position="148"/>
        <end position="209"/>
    </location>
</feature>
<dbReference type="AlphaFoldDB" id="A0A0B1P1X5"/>
<feature type="compositionally biased region" description="Polar residues" evidence="1">
    <location>
        <begin position="195"/>
        <end position="206"/>
    </location>
</feature>
<evidence type="ECO:0000256" key="1">
    <source>
        <dbReference type="SAM" id="MobiDB-lite"/>
    </source>
</evidence>
<evidence type="ECO:0000313" key="3">
    <source>
        <dbReference type="EMBL" id="KHJ32662.1"/>
    </source>
</evidence>
<dbReference type="EMBL" id="JNVN01001899">
    <property type="protein sequence ID" value="KHJ32662.1"/>
    <property type="molecule type" value="Genomic_DNA"/>
</dbReference>
<dbReference type="HOGENOM" id="CLU_067132_0_0_1"/>
<dbReference type="InterPro" id="IPR022226">
    <property type="entry name" value="DUF3752"/>
</dbReference>
<dbReference type="InterPro" id="IPR046331">
    <property type="entry name" value="GPAM1-like"/>
</dbReference>
<protein>
    <recommendedName>
        <fullName evidence="2">DUF3752 domain-containing protein</fullName>
    </recommendedName>
</protein>
<dbReference type="Pfam" id="PF12572">
    <property type="entry name" value="DUF3752"/>
    <property type="match status" value="1"/>
</dbReference>
<feature type="domain" description="DUF3752" evidence="2">
    <location>
        <begin position="217"/>
        <end position="382"/>
    </location>
</feature>
<organism evidence="3 4">
    <name type="scientific">Uncinula necator</name>
    <name type="common">Grape powdery mildew</name>
    <dbReference type="NCBI Taxonomy" id="52586"/>
    <lineage>
        <taxon>Eukaryota</taxon>
        <taxon>Fungi</taxon>
        <taxon>Dikarya</taxon>
        <taxon>Ascomycota</taxon>
        <taxon>Pezizomycotina</taxon>
        <taxon>Leotiomycetes</taxon>
        <taxon>Erysiphales</taxon>
        <taxon>Erysiphaceae</taxon>
        <taxon>Erysiphe</taxon>
    </lineage>
</organism>
<dbReference type="PANTHER" id="PTHR46370:SF1">
    <property type="entry name" value="GPALPP MOTIFS-CONTAINING PROTEIN 1"/>
    <property type="match status" value="1"/>
</dbReference>
<dbReference type="PANTHER" id="PTHR46370">
    <property type="entry name" value="GPALPP MOTIFS-CONTAINING PROTEIN 1"/>
    <property type="match status" value="1"/>
</dbReference>
<feature type="compositionally biased region" description="Polar residues" evidence="1">
    <location>
        <begin position="69"/>
        <end position="93"/>
    </location>
</feature>
<feature type="compositionally biased region" description="Polar residues" evidence="1">
    <location>
        <begin position="177"/>
        <end position="186"/>
    </location>
</feature>
<keyword evidence="4" id="KW-1185">Reference proteome</keyword>